<keyword evidence="3" id="KW-1185">Reference proteome</keyword>
<comment type="caution">
    <text evidence="2">The sequence shown here is derived from an EMBL/GenBank/DDBJ whole genome shotgun (WGS) entry which is preliminary data.</text>
</comment>
<evidence type="ECO:0000256" key="1">
    <source>
        <dbReference type="SAM" id="Phobius"/>
    </source>
</evidence>
<organism evidence="2 3">
    <name type="scientific">Diaporthe ampelina</name>
    <dbReference type="NCBI Taxonomy" id="1214573"/>
    <lineage>
        <taxon>Eukaryota</taxon>
        <taxon>Fungi</taxon>
        <taxon>Dikarya</taxon>
        <taxon>Ascomycota</taxon>
        <taxon>Pezizomycotina</taxon>
        <taxon>Sordariomycetes</taxon>
        <taxon>Sordariomycetidae</taxon>
        <taxon>Diaporthales</taxon>
        <taxon>Diaporthaceae</taxon>
        <taxon>Diaporthe</taxon>
    </lineage>
</organism>
<keyword evidence="1" id="KW-0812">Transmembrane</keyword>
<name>A0A0G2I403_9PEZI</name>
<feature type="transmembrane region" description="Helical" evidence="1">
    <location>
        <begin position="108"/>
        <end position="125"/>
    </location>
</feature>
<sequence length="139" mass="15933">MFRHYFYGCFSSTTLRHRLHAGLPLAPRCRVRNPAAELLDHFPKRDRSVAAAAQSEKVEVCYGLAARECRSFFRVMVYLCVIMVPAFWFVFAWLFMWGNRGDLQDATVPMTLVLALLSMLWAVVYSGSDVRKDYGDALN</sequence>
<dbReference type="AlphaFoldDB" id="A0A0G2I403"/>
<dbReference type="Proteomes" id="UP000034680">
    <property type="component" value="Unassembled WGS sequence"/>
</dbReference>
<dbReference type="EMBL" id="LCUC01000191">
    <property type="protein sequence ID" value="KKY34665.1"/>
    <property type="molecule type" value="Genomic_DNA"/>
</dbReference>
<feature type="transmembrane region" description="Helical" evidence="1">
    <location>
        <begin position="75"/>
        <end position="96"/>
    </location>
</feature>
<keyword evidence="1" id="KW-0472">Membrane</keyword>
<protein>
    <submittedName>
        <fullName evidence="2">Uncharacterized protein</fullName>
    </submittedName>
</protein>
<dbReference type="OrthoDB" id="443402at2759"/>
<accession>A0A0G2I403</accession>
<evidence type="ECO:0000313" key="2">
    <source>
        <dbReference type="EMBL" id="KKY34665.1"/>
    </source>
</evidence>
<reference evidence="2 3" key="2">
    <citation type="submission" date="2015-05" db="EMBL/GenBank/DDBJ databases">
        <authorList>
            <person name="Morales-Cruz A."/>
            <person name="Amrine K.C."/>
            <person name="Cantu D."/>
        </authorList>
    </citation>
    <scope>NUCLEOTIDE SEQUENCE [LARGE SCALE GENOMIC DNA]</scope>
    <source>
        <strain evidence="2">DA912</strain>
    </source>
</reference>
<keyword evidence="1" id="KW-1133">Transmembrane helix</keyword>
<proteinExistence type="predicted"/>
<reference evidence="2 3" key="1">
    <citation type="submission" date="2015-05" db="EMBL/GenBank/DDBJ databases">
        <title>Distinctive expansion of gene families associated with plant cell wall degradation and secondary metabolism in the genomes of grapevine trunk pathogens.</title>
        <authorList>
            <person name="Lawrence D.P."/>
            <person name="Travadon R."/>
            <person name="Rolshausen P.E."/>
            <person name="Baumgartner K."/>
        </authorList>
    </citation>
    <scope>NUCLEOTIDE SEQUENCE [LARGE SCALE GENOMIC DNA]</scope>
    <source>
        <strain evidence="2">DA912</strain>
    </source>
</reference>
<evidence type="ECO:0000313" key="3">
    <source>
        <dbReference type="Proteomes" id="UP000034680"/>
    </source>
</evidence>
<gene>
    <name evidence="2" type="ORF">UCDDA912_g05326</name>
</gene>
<dbReference type="STRING" id="1214573.A0A0G2I403"/>